<evidence type="ECO:0000256" key="3">
    <source>
        <dbReference type="ARBA" id="ARBA00022801"/>
    </source>
</evidence>
<dbReference type="SUPFAM" id="SSF53474">
    <property type="entry name" value="alpha/beta-Hydrolases"/>
    <property type="match status" value="1"/>
</dbReference>
<proteinExistence type="inferred from homology"/>
<keyword evidence="5" id="KW-0443">Lipid metabolism</keyword>
<keyword evidence="4" id="KW-0442">Lipid degradation</keyword>
<evidence type="ECO:0000313" key="8">
    <source>
        <dbReference type="EMBL" id="CAD7438744.1"/>
    </source>
</evidence>
<evidence type="ECO:0000256" key="1">
    <source>
        <dbReference type="ARBA" id="ARBA00010701"/>
    </source>
</evidence>
<comment type="similarity">
    <text evidence="1">Belongs to the AB hydrolase superfamily. Lipase family.</text>
</comment>
<dbReference type="InterPro" id="IPR006693">
    <property type="entry name" value="AB_hydrolase_lipase"/>
</dbReference>
<keyword evidence="2" id="KW-0732">Signal</keyword>
<dbReference type="EMBL" id="OD564519">
    <property type="protein sequence ID" value="CAD7438744.1"/>
    <property type="molecule type" value="Genomic_DNA"/>
</dbReference>
<dbReference type="InterPro" id="IPR029058">
    <property type="entry name" value="AB_hydrolase_fold"/>
</dbReference>
<evidence type="ECO:0000256" key="6">
    <source>
        <dbReference type="ARBA" id="ARBA00023180"/>
    </source>
</evidence>
<keyword evidence="3" id="KW-0378">Hydrolase</keyword>
<organism evidence="8">
    <name type="scientific">Timema bartmani</name>
    <dbReference type="NCBI Taxonomy" id="61472"/>
    <lineage>
        <taxon>Eukaryota</taxon>
        <taxon>Metazoa</taxon>
        <taxon>Ecdysozoa</taxon>
        <taxon>Arthropoda</taxon>
        <taxon>Hexapoda</taxon>
        <taxon>Insecta</taxon>
        <taxon>Pterygota</taxon>
        <taxon>Neoptera</taxon>
        <taxon>Polyneoptera</taxon>
        <taxon>Phasmatodea</taxon>
        <taxon>Timematodea</taxon>
        <taxon>Timematoidea</taxon>
        <taxon>Timematidae</taxon>
        <taxon>Timema</taxon>
    </lineage>
</organism>
<sequence>MASLVLTDSPQLTANSQKLAVSCQLSAVSCQSAPKKPWGYFSLGESRDTHAGHVTEGCSLIGNLVLNNAVKRNMHTRVIEVDGKDDYIKTVDQDDREDESNSDIYACKWGKEVEPFCEKPHNFETGAVGSAPQNNANKSKEIQQFVSDSRMINANKPKIIEDLTSKVSFDSGMGANTFRPYLRQDGMESELFSYELPVVKTFSENKRYCVSSNPKIPKWCVENQGTDSNAELTTPEIIEKYGYTAQTHTVVTEDSYILTLHRIPGRQINQDDGVKPRVVLVLHGLLASSATFVELGPEKGLGFILSDEGFDVWLGNFRGNTYSREHVRPDIPHHVYWNFSMHEMGQYDIPAMIDYILNITGQKHLQIVAHSTGATSCYIMVCLHTKYSAKISLLTSIAPLGPSGFLDPILKKEVKLLADRMMAMLSKNDVHYFAPSYDWLANYTAWFCQKDLLDDNLCKIRRLLGFNSKKLSESDLSVVSSHFPAGTSVKFMIHLAQIMTIRPTAHFRRYDYGPVENLYYYADITPPSYDVSVGVPLLSIVYSMVDMVAPEEENSTGCLANLRGLNKLGPQELCPLLPIHKMSPNILKRIDEVKDYFIEDLISVLPTEEKVLLSSDYDVRNFAIYFPSVETFYVVEEFWNNMDFTWADDLKYDPGLKEKETLVSYFPSLCFTLNVVVSRGWRERGDNNISSCERARDLHGTETVFMMRTGESKDCGAKCNTRPSSPASPVIGHFSAVYCYTAWETVIKLSGSHSDKAGGSSKGKDAVGDYMFHLSTPSKFNDDDTLHIMLANEHELIEEVNAIALTKSIPHIDCKQDSSHQRYVPLIGAIDVQQLDYGRAFSFVAGLTRHRRVARDGRGWKCSCFQTGLLLPTTVVSLETDAGGSAVVFTRGCFYPPPSCR</sequence>
<name>A0A7R9EPP6_9NEOP</name>
<dbReference type="Pfam" id="PF04083">
    <property type="entry name" value="Abhydro_lipase"/>
    <property type="match status" value="1"/>
</dbReference>
<gene>
    <name evidence="8" type="ORF">TBIB3V08_LOCUS1330</name>
</gene>
<dbReference type="GO" id="GO:0016787">
    <property type="term" value="F:hydrolase activity"/>
    <property type="evidence" value="ECO:0007669"/>
    <property type="project" value="UniProtKB-KW"/>
</dbReference>
<dbReference type="GO" id="GO:0016042">
    <property type="term" value="P:lipid catabolic process"/>
    <property type="evidence" value="ECO:0007669"/>
    <property type="project" value="UniProtKB-KW"/>
</dbReference>
<reference evidence="8" key="1">
    <citation type="submission" date="2020-11" db="EMBL/GenBank/DDBJ databases">
        <authorList>
            <person name="Tran Van P."/>
        </authorList>
    </citation>
    <scope>NUCLEOTIDE SEQUENCE</scope>
</reference>
<accession>A0A7R9EPP6</accession>
<evidence type="ECO:0000256" key="4">
    <source>
        <dbReference type="ARBA" id="ARBA00022963"/>
    </source>
</evidence>
<evidence type="ECO:0000256" key="5">
    <source>
        <dbReference type="ARBA" id="ARBA00023098"/>
    </source>
</evidence>
<dbReference type="Gene3D" id="3.40.50.1820">
    <property type="entry name" value="alpha/beta hydrolase"/>
    <property type="match status" value="1"/>
</dbReference>
<evidence type="ECO:0000259" key="7">
    <source>
        <dbReference type="Pfam" id="PF04083"/>
    </source>
</evidence>
<dbReference type="PANTHER" id="PTHR11005">
    <property type="entry name" value="LYSOSOMAL ACID LIPASE-RELATED"/>
    <property type="match status" value="1"/>
</dbReference>
<dbReference type="AlphaFoldDB" id="A0A7R9EPP6"/>
<dbReference type="FunFam" id="3.40.50.1820:FF:000057">
    <property type="entry name" value="Lipase"/>
    <property type="match status" value="1"/>
</dbReference>
<evidence type="ECO:0000256" key="2">
    <source>
        <dbReference type="ARBA" id="ARBA00022729"/>
    </source>
</evidence>
<protein>
    <recommendedName>
        <fullName evidence="7">Partial AB-hydrolase lipase domain-containing protein</fullName>
    </recommendedName>
</protein>
<keyword evidence="6" id="KW-0325">Glycoprotein</keyword>
<feature type="domain" description="Partial AB-hydrolase lipase" evidence="7">
    <location>
        <begin position="234"/>
        <end position="293"/>
    </location>
</feature>